<evidence type="ECO:0000313" key="2">
    <source>
        <dbReference type="EMBL" id="KAK4884096.1"/>
    </source>
</evidence>
<name>A0AAN7PK16_9COLE</name>
<accession>A0AAN7PK16</accession>
<feature type="region of interest" description="Disordered" evidence="1">
    <location>
        <begin position="1"/>
        <end position="81"/>
    </location>
</feature>
<dbReference type="GO" id="GO:0005829">
    <property type="term" value="C:cytosol"/>
    <property type="evidence" value="ECO:0007669"/>
    <property type="project" value="TreeGrafter"/>
</dbReference>
<dbReference type="GO" id="GO:0043066">
    <property type="term" value="P:negative regulation of apoptotic process"/>
    <property type="evidence" value="ECO:0007669"/>
    <property type="project" value="TreeGrafter"/>
</dbReference>
<dbReference type="PANTHER" id="PTHR46745:SF1">
    <property type="entry name" value="TSC22 DOMAIN FAMILY PROTEIN 1"/>
    <property type="match status" value="1"/>
</dbReference>
<dbReference type="AlphaFoldDB" id="A0AAN7PK16"/>
<protein>
    <recommendedName>
        <fullName evidence="4">Protein Asterix</fullName>
    </recommendedName>
</protein>
<dbReference type="CDD" id="cd21936">
    <property type="entry name" value="ZIP_TSC22D"/>
    <property type="match status" value="1"/>
</dbReference>
<dbReference type="EMBL" id="JARPUR010000001">
    <property type="protein sequence ID" value="KAK4884096.1"/>
    <property type="molecule type" value="Genomic_DNA"/>
</dbReference>
<feature type="region of interest" description="Disordered" evidence="1">
    <location>
        <begin position="543"/>
        <end position="567"/>
    </location>
</feature>
<dbReference type="Pfam" id="PF01166">
    <property type="entry name" value="TSC22"/>
    <property type="match status" value="1"/>
</dbReference>
<gene>
    <name evidence="2" type="ORF">RN001_000367</name>
</gene>
<evidence type="ECO:0008006" key="4">
    <source>
        <dbReference type="Google" id="ProtNLM"/>
    </source>
</evidence>
<dbReference type="GO" id="GO:0008284">
    <property type="term" value="P:positive regulation of cell population proliferation"/>
    <property type="evidence" value="ECO:0007669"/>
    <property type="project" value="TreeGrafter"/>
</dbReference>
<feature type="compositionally biased region" description="Low complexity" evidence="1">
    <location>
        <begin position="66"/>
        <end position="76"/>
    </location>
</feature>
<dbReference type="GO" id="GO:0006357">
    <property type="term" value="P:regulation of transcription by RNA polymerase II"/>
    <property type="evidence" value="ECO:0007669"/>
    <property type="project" value="InterPro"/>
</dbReference>
<comment type="caution">
    <text evidence="2">The sequence shown here is derived from an EMBL/GenBank/DDBJ whole genome shotgun (WGS) entry which is preliminary data.</text>
</comment>
<organism evidence="2 3">
    <name type="scientific">Aquatica leii</name>
    <dbReference type="NCBI Taxonomy" id="1421715"/>
    <lineage>
        <taxon>Eukaryota</taxon>
        <taxon>Metazoa</taxon>
        <taxon>Ecdysozoa</taxon>
        <taxon>Arthropoda</taxon>
        <taxon>Hexapoda</taxon>
        <taxon>Insecta</taxon>
        <taxon>Pterygota</taxon>
        <taxon>Neoptera</taxon>
        <taxon>Endopterygota</taxon>
        <taxon>Coleoptera</taxon>
        <taxon>Polyphaga</taxon>
        <taxon>Elateriformia</taxon>
        <taxon>Elateroidea</taxon>
        <taxon>Lampyridae</taxon>
        <taxon>Luciolinae</taxon>
        <taxon>Aquatica</taxon>
    </lineage>
</organism>
<feature type="region of interest" description="Disordered" evidence="1">
    <location>
        <begin position="456"/>
        <end position="494"/>
    </location>
</feature>
<feature type="compositionally biased region" description="Polar residues" evidence="1">
    <location>
        <begin position="43"/>
        <end position="60"/>
    </location>
</feature>
<dbReference type="Gene3D" id="1.20.5.490">
    <property type="entry name" value="Single helix bin"/>
    <property type="match status" value="1"/>
</dbReference>
<feature type="compositionally biased region" description="Low complexity" evidence="1">
    <location>
        <begin position="464"/>
        <end position="484"/>
    </location>
</feature>
<keyword evidence="3" id="KW-1185">Reference proteome</keyword>
<dbReference type="PANTHER" id="PTHR46745">
    <property type="entry name" value="TSC22 DOMAIN FAMILY PROTEIN 1"/>
    <property type="match status" value="1"/>
</dbReference>
<dbReference type="Proteomes" id="UP001353858">
    <property type="component" value="Unassembled WGS sequence"/>
</dbReference>
<feature type="compositionally biased region" description="Low complexity" evidence="1">
    <location>
        <begin position="396"/>
        <end position="406"/>
    </location>
</feature>
<dbReference type="GO" id="GO:0005634">
    <property type="term" value="C:nucleus"/>
    <property type="evidence" value="ECO:0007669"/>
    <property type="project" value="TreeGrafter"/>
</dbReference>
<feature type="compositionally biased region" description="Polar residues" evidence="1">
    <location>
        <begin position="543"/>
        <end position="561"/>
    </location>
</feature>
<dbReference type="SUPFAM" id="SSF58026">
    <property type="entry name" value="Delta-sleep-inducing peptide immunoreactive peptide"/>
    <property type="match status" value="1"/>
</dbReference>
<evidence type="ECO:0000313" key="3">
    <source>
        <dbReference type="Proteomes" id="UP001353858"/>
    </source>
</evidence>
<feature type="compositionally biased region" description="Polar residues" evidence="1">
    <location>
        <begin position="18"/>
        <end position="30"/>
    </location>
</feature>
<sequence>MIPGNVDPRRPDKVQRYKPTNSGSSNTSGEDLTPDYMNILGPESTTGNVQGDNTNENIKSTPAKPQPNQQQTVNVNDDASKSNKEAIPANITNASNVIPTSPQYGLAIIPTTSNDISTEVITPATDTIIETTAKTTESEIKDMHSTPSKNDRFKVVKIASSEPFRRGRWKCMDFVDQVPPATTIQQTKTSQGATNVQMAGNVYMQTQSLPPQQIQQLLLQGAFTTTQPPQFYQNNIQSQIVPQTPYFYPAVQNQGSTQQQMINTGAVVVPTSVQAQYINTTQQQYFQAPVIPQNYQNMQYQQAASYPNQNSAFVPTTQNVQSFQQGQTYSTQPPVTQAQTIPATQPQPMVNGFTYTTQTVTDQQIAPTNLPTQVAKNVILNSNTVTQVPTQPAPLQNQQQESQQNSVSRPVQSITEQNPATYQQLPPQNLNPVQPINQNVVVQPAKDVYTNPQFVSSMHTLPTGEGQEAQASEGAEASAEASSGNPDDPAKTNPVVNAIDNKIEQAMDLVKSHLMYTVREEVEVLKEKIAELMERIQQLESENNFLRSQIPKSNPNSNGPTEPSPQQ</sequence>
<proteinExistence type="predicted"/>
<reference evidence="3" key="1">
    <citation type="submission" date="2023-01" db="EMBL/GenBank/DDBJ databases">
        <title>Key to firefly adult light organ development and bioluminescence: homeobox transcription factors regulate luciferase expression and transportation to peroxisome.</title>
        <authorList>
            <person name="Fu X."/>
        </authorList>
    </citation>
    <scope>NUCLEOTIDE SEQUENCE [LARGE SCALE GENOMIC DNA]</scope>
</reference>
<dbReference type="InterPro" id="IPR000580">
    <property type="entry name" value="TSC22/Bun"/>
</dbReference>
<evidence type="ECO:0000256" key="1">
    <source>
        <dbReference type="SAM" id="MobiDB-lite"/>
    </source>
</evidence>
<feature type="region of interest" description="Disordered" evidence="1">
    <location>
        <begin position="388"/>
        <end position="414"/>
    </location>
</feature>